<dbReference type="RefSeq" id="WP_193911244.1">
    <property type="nucleotide sequence ID" value="NZ_JADEXG010000070.1"/>
</dbReference>
<sequence length="509" mass="57933">MREAPPVAPPIAHADETGPAVSPKLRKTLYQTFYDLHQDGGWVNLAPLGNALKQQDPQFSAEKYGFTKLSQLLENVPDLVELDRANSQARLNAPADVKGLLVKAFSRISSDDGWIDLSSVGQQVNQLNADFSAPKYGFLKFREFIQSRPELIELRKDDSVYPSRYFARLRSQPARRAKPANSPKTRFKPRQPVRLLSYAFFPSLNSALDRLAALTLPEQWYFGVNPPKRFQHPVLKNYLEYTFIRLQYEGKVAVSTNEYYSAFNTGLVDRKYEPIYVLFGQDRQDHNQNWYLIDCCILGEGREGKTLADQFGPLQKANYFDQPADLFYDSHAGVPQVDWRHIVQDNPNRLPLRFLQNYCPHGFTPQDVMGMSLTALADYKQQFAEALSADPQAYRAIVDRCDSALRFALLKTELNYRTAIPYYSPRKNRLQLLLPLSLVSDDTVDCALVVDRSASKSRYIGYTILPLSWAYSNARLVSRLEDPWLGSSLDSSADDTDLDPESEPDDEED</sequence>
<dbReference type="Pfam" id="PF12872">
    <property type="entry name" value="OST-HTH"/>
    <property type="match status" value="2"/>
</dbReference>
<accession>A0A8J7DS99</accession>
<reference evidence="3" key="1">
    <citation type="submission" date="2020-10" db="EMBL/GenBank/DDBJ databases">
        <authorList>
            <person name="Castelo-Branco R."/>
            <person name="Eusebio N."/>
            <person name="Adriana R."/>
            <person name="Vieira A."/>
            <person name="Brugerolle De Fraissinette N."/>
            <person name="Rezende De Castro R."/>
            <person name="Schneider M.P."/>
            <person name="Vasconcelos V."/>
            <person name="Leao P.N."/>
        </authorList>
    </citation>
    <scope>NUCLEOTIDE SEQUENCE</scope>
    <source>
        <strain evidence="3">LEGE 07310</strain>
    </source>
</reference>
<dbReference type="PANTHER" id="PTHR35811:SF1">
    <property type="entry name" value="HTH OST-TYPE DOMAIN-CONTAINING PROTEIN"/>
    <property type="match status" value="1"/>
</dbReference>
<evidence type="ECO:0000313" key="4">
    <source>
        <dbReference type="Proteomes" id="UP000636505"/>
    </source>
</evidence>
<dbReference type="EMBL" id="JADEXG010000070">
    <property type="protein sequence ID" value="MBE9079864.1"/>
    <property type="molecule type" value="Genomic_DNA"/>
</dbReference>
<feature type="region of interest" description="Disordered" evidence="1">
    <location>
        <begin position="486"/>
        <end position="509"/>
    </location>
</feature>
<evidence type="ECO:0000313" key="3">
    <source>
        <dbReference type="EMBL" id="MBE9079864.1"/>
    </source>
</evidence>
<dbReference type="PROSITE" id="PS51644">
    <property type="entry name" value="HTH_OST"/>
    <property type="match status" value="1"/>
</dbReference>
<dbReference type="PANTHER" id="PTHR35811">
    <property type="entry name" value="SLR1870 PROTEIN"/>
    <property type="match status" value="1"/>
</dbReference>
<evidence type="ECO:0000256" key="1">
    <source>
        <dbReference type="SAM" id="MobiDB-lite"/>
    </source>
</evidence>
<dbReference type="InterPro" id="IPR041966">
    <property type="entry name" value="LOTUS-like"/>
</dbReference>
<name>A0A8J7DS99_9CYAN</name>
<dbReference type="Proteomes" id="UP000636505">
    <property type="component" value="Unassembled WGS sequence"/>
</dbReference>
<comment type="caution">
    <text evidence="3">The sequence shown here is derived from an EMBL/GenBank/DDBJ whole genome shotgun (WGS) entry which is preliminary data.</text>
</comment>
<gene>
    <name evidence="3" type="ORF">IQ241_21635</name>
</gene>
<dbReference type="Pfam" id="PF12873">
    <property type="entry name" value="DUF3825"/>
    <property type="match status" value="1"/>
</dbReference>
<dbReference type="AlphaFoldDB" id="A0A8J7DS99"/>
<protein>
    <submittedName>
        <fullName evidence="3">DUF3825 domain-containing protein</fullName>
    </submittedName>
</protein>
<feature type="compositionally biased region" description="Acidic residues" evidence="1">
    <location>
        <begin position="492"/>
        <end position="509"/>
    </location>
</feature>
<dbReference type="Gene3D" id="3.30.420.610">
    <property type="entry name" value="LOTUS domain-like"/>
    <property type="match status" value="2"/>
</dbReference>
<dbReference type="CDD" id="cd10146">
    <property type="entry name" value="LabA_like_C"/>
    <property type="match status" value="2"/>
</dbReference>
<keyword evidence="4" id="KW-1185">Reference proteome</keyword>
<dbReference type="InterPro" id="IPR025605">
    <property type="entry name" value="OST-HTH/LOTUS_dom"/>
</dbReference>
<dbReference type="InterPro" id="IPR024437">
    <property type="entry name" value="DUF3825"/>
</dbReference>
<evidence type="ECO:0000259" key="2">
    <source>
        <dbReference type="PROSITE" id="PS51644"/>
    </source>
</evidence>
<organism evidence="3 4">
    <name type="scientific">Vasconcelosia minhoensis LEGE 07310</name>
    <dbReference type="NCBI Taxonomy" id="915328"/>
    <lineage>
        <taxon>Bacteria</taxon>
        <taxon>Bacillati</taxon>
        <taxon>Cyanobacteriota</taxon>
        <taxon>Cyanophyceae</taxon>
        <taxon>Nodosilineales</taxon>
        <taxon>Cymatolegaceae</taxon>
        <taxon>Vasconcelosia</taxon>
        <taxon>Vasconcelosia minhoensis</taxon>
    </lineage>
</organism>
<proteinExistence type="predicted"/>
<feature type="domain" description="HTH OST-type" evidence="2">
    <location>
        <begin position="93"/>
        <end position="171"/>
    </location>
</feature>